<dbReference type="Pfam" id="PF17912">
    <property type="entry name" value="OB_MalK"/>
    <property type="match status" value="1"/>
</dbReference>
<dbReference type="InterPro" id="IPR047641">
    <property type="entry name" value="ABC_transpr_MalK/UgpC-like"/>
</dbReference>
<organism evidence="8 9">
    <name type="scientific">Carnobacterium maltaromaticum</name>
    <name type="common">Carnobacterium piscicola</name>
    <dbReference type="NCBI Taxonomy" id="2751"/>
    <lineage>
        <taxon>Bacteria</taxon>
        <taxon>Bacillati</taxon>
        <taxon>Bacillota</taxon>
        <taxon>Bacilli</taxon>
        <taxon>Lactobacillales</taxon>
        <taxon>Carnobacteriaceae</taxon>
        <taxon>Carnobacterium</taxon>
    </lineage>
</organism>
<evidence type="ECO:0000313" key="9">
    <source>
        <dbReference type="Proteomes" id="UP001290462"/>
    </source>
</evidence>
<dbReference type="EMBL" id="JAVBVO010000003">
    <property type="protein sequence ID" value="MDZ5759143.1"/>
    <property type="molecule type" value="Genomic_DNA"/>
</dbReference>
<dbReference type="GO" id="GO:0008643">
    <property type="term" value="P:carbohydrate transport"/>
    <property type="evidence" value="ECO:0007669"/>
    <property type="project" value="InterPro"/>
</dbReference>
<feature type="domain" description="ABC transporter" evidence="7">
    <location>
        <begin position="4"/>
        <end position="235"/>
    </location>
</feature>
<dbReference type="SUPFAM" id="SSF52540">
    <property type="entry name" value="P-loop containing nucleoside triphosphate hydrolases"/>
    <property type="match status" value="1"/>
</dbReference>
<dbReference type="InterPro" id="IPR012340">
    <property type="entry name" value="NA-bd_OB-fold"/>
</dbReference>
<protein>
    <submittedName>
        <fullName evidence="8">ABC transporter ATP-binding protein</fullName>
    </submittedName>
</protein>
<dbReference type="InterPro" id="IPR003439">
    <property type="entry name" value="ABC_transporter-like_ATP-bd"/>
</dbReference>
<dbReference type="SMART" id="SM00382">
    <property type="entry name" value="AAA"/>
    <property type="match status" value="1"/>
</dbReference>
<dbReference type="AlphaFoldDB" id="A0AAW9JU93"/>
<evidence type="ECO:0000313" key="8">
    <source>
        <dbReference type="EMBL" id="MDZ5759143.1"/>
    </source>
</evidence>
<evidence type="ECO:0000256" key="2">
    <source>
        <dbReference type="ARBA" id="ARBA00022475"/>
    </source>
</evidence>
<sequence length="371" mass="41225">MKQVELQNISKTYHSQAKVLDEIDVTIQAGEFFVLVGPSGCGKSTMLRMIAGLEDISDGTLKIDGEVVNHLPPKERDLAMVFQNYALYPHLTVEQNILFGLAAKKVKKEEQQKRLAEAVEMTGLGLFLKRKPKELSGGQRQRVALARAIVSQAKLCLMDEPLSNLDAKLRGQMRIEIKQLQRKLGMTMIYVTHDQVEAMTMGDRIMVLNAGKVQQIGDPLTLYNAPVNEFVASFIGTPKMNFSVAHVTQENQLYVTEGLSIPLQKEQLELVDSFKEVKVGIRPEGVQLATLDQAMGLVKVLNVEHLGDETQVIFEVNESLWTAKWAGQHVIQVGESLPIKLNLAALKFFDSVTGELLTTNSMIEASRKGVR</sequence>
<dbReference type="PANTHER" id="PTHR43875:SF15">
    <property type="entry name" value="TREHALOSE IMPORT ATP-BINDING PROTEIN SUGC"/>
    <property type="match status" value="1"/>
</dbReference>
<accession>A0AAW9JU93</accession>
<dbReference type="Proteomes" id="UP001290462">
    <property type="component" value="Unassembled WGS sequence"/>
</dbReference>
<dbReference type="CDD" id="cd03301">
    <property type="entry name" value="ABC_MalK_N"/>
    <property type="match status" value="1"/>
</dbReference>
<evidence type="ECO:0000256" key="6">
    <source>
        <dbReference type="ARBA" id="ARBA00023136"/>
    </source>
</evidence>
<evidence type="ECO:0000256" key="5">
    <source>
        <dbReference type="ARBA" id="ARBA00022967"/>
    </source>
</evidence>
<dbReference type="Gene3D" id="3.40.50.300">
    <property type="entry name" value="P-loop containing nucleotide triphosphate hydrolases"/>
    <property type="match status" value="1"/>
</dbReference>
<dbReference type="Pfam" id="PF00005">
    <property type="entry name" value="ABC_tran"/>
    <property type="match status" value="1"/>
</dbReference>
<proteinExistence type="predicted"/>
<keyword evidence="1" id="KW-0813">Transport</keyword>
<name>A0AAW9JU93_CARML</name>
<reference evidence="8" key="1">
    <citation type="submission" date="2023-08" db="EMBL/GenBank/DDBJ databases">
        <title>Genomic characterization of piscicolin 126 produced by Carnobacterium maltaromaticum CM22 strain isolated from salmon (Salmo salar).</title>
        <authorList>
            <person name="Gonzalez-Gragera E."/>
            <person name="Garcia-Lopez J.D."/>
            <person name="Teso-Perez C."/>
            <person name="Gimenez-Hernandez I."/>
            <person name="Peralta-Sanchez J.M."/>
            <person name="Valdivia E."/>
            <person name="Montalban-Lopez M."/>
            <person name="Martin-Platero A.M."/>
            <person name="Banos A."/>
            <person name="Martinez-Bueno M."/>
        </authorList>
    </citation>
    <scope>NUCLEOTIDE SEQUENCE</scope>
    <source>
        <strain evidence="8">CM22</strain>
    </source>
</reference>
<evidence type="ECO:0000259" key="7">
    <source>
        <dbReference type="PROSITE" id="PS50893"/>
    </source>
</evidence>
<evidence type="ECO:0000256" key="4">
    <source>
        <dbReference type="ARBA" id="ARBA00022840"/>
    </source>
</evidence>
<dbReference type="InterPro" id="IPR040582">
    <property type="entry name" value="OB_MalK-like"/>
</dbReference>
<dbReference type="InterPro" id="IPR027417">
    <property type="entry name" value="P-loop_NTPase"/>
</dbReference>
<keyword evidence="3" id="KW-0547">Nucleotide-binding</keyword>
<keyword evidence="4 8" id="KW-0067">ATP-binding</keyword>
<dbReference type="PROSITE" id="PS00211">
    <property type="entry name" value="ABC_TRANSPORTER_1"/>
    <property type="match status" value="1"/>
</dbReference>
<dbReference type="InterPro" id="IPR015855">
    <property type="entry name" value="ABC_transpr_MalK-like"/>
</dbReference>
<dbReference type="FunFam" id="3.40.50.300:FF:000042">
    <property type="entry name" value="Maltose/maltodextrin ABC transporter, ATP-binding protein"/>
    <property type="match status" value="1"/>
</dbReference>
<gene>
    <name evidence="8" type="ORF">RAK27_10780</name>
</gene>
<keyword evidence="6" id="KW-0472">Membrane</keyword>
<dbReference type="PANTHER" id="PTHR43875">
    <property type="entry name" value="MALTODEXTRIN IMPORT ATP-BINDING PROTEIN MSMX"/>
    <property type="match status" value="1"/>
</dbReference>
<dbReference type="Gene3D" id="2.40.50.100">
    <property type="match status" value="1"/>
</dbReference>
<dbReference type="GO" id="GO:0005524">
    <property type="term" value="F:ATP binding"/>
    <property type="evidence" value="ECO:0007669"/>
    <property type="project" value="UniProtKB-KW"/>
</dbReference>
<dbReference type="NCBIfam" id="NF008653">
    <property type="entry name" value="PRK11650.1"/>
    <property type="match status" value="1"/>
</dbReference>
<evidence type="ECO:0000256" key="3">
    <source>
        <dbReference type="ARBA" id="ARBA00022741"/>
    </source>
</evidence>
<dbReference type="GO" id="GO:0055052">
    <property type="term" value="C:ATP-binding cassette (ABC) transporter complex, substrate-binding subunit-containing"/>
    <property type="evidence" value="ECO:0007669"/>
    <property type="project" value="TreeGrafter"/>
</dbReference>
<dbReference type="InterPro" id="IPR017871">
    <property type="entry name" value="ABC_transporter-like_CS"/>
</dbReference>
<dbReference type="SUPFAM" id="SSF50331">
    <property type="entry name" value="MOP-like"/>
    <property type="match status" value="1"/>
</dbReference>
<dbReference type="GO" id="GO:0016887">
    <property type="term" value="F:ATP hydrolysis activity"/>
    <property type="evidence" value="ECO:0007669"/>
    <property type="project" value="InterPro"/>
</dbReference>
<keyword evidence="2" id="KW-1003">Cell membrane</keyword>
<dbReference type="GO" id="GO:0140359">
    <property type="term" value="F:ABC-type transporter activity"/>
    <property type="evidence" value="ECO:0007669"/>
    <property type="project" value="InterPro"/>
</dbReference>
<dbReference type="InterPro" id="IPR008995">
    <property type="entry name" value="Mo/tungstate-bd_C_term_dom"/>
</dbReference>
<dbReference type="RefSeq" id="WP_229251634.1">
    <property type="nucleotide sequence ID" value="NZ_CBCPIB010000001.1"/>
</dbReference>
<evidence type="ECO:0000256" key="1">
    <source>
        <dbReference type="ARBA" id="ARBA00022448"/>
    </source>
</evidence>
<dbReference type="PROSITE" id="PS50893">
    <property type="entry name" value="ABC_TRANSPORTER_2"/>
    <property type="match status" value="1"/>
</dbReference>
<dbReference type="Gene3D" id="2.40.50.140">
    <property type="entry name" value="Nucleic acid-binding proteins"/>
    <property type="match status" value="1"/>
</dbReference>
<keyword evidence="5" id="KW-1278">Translocase</keyword>
<dbReference type="InterPro" id="IPR003593">
    <property type="entry name" value="AAA+_ATPase"/>
</dbReference>
<comment type="caution">
    <text evidence="8">The sequence shown here is derived from an EMBL/GenBank/DDBJ whole genome shotgun (WGS) entry which is preliminary data.</text>
</comment>
<dbReference type="GeneID" id="83604878"/>